<feature type="region of interest" description="Disordered" evidence="1">
    <location>
        <begin position="35"/>
        <end position="57"/>
    </location>
</feature>
<dbReference type="KEGG" id="sgj:IAG43_24280"/>
<evidence type="ECO:0000313" key="3">
    <source>
        <dbReference type="Proteomes" id="UP000516230"/>
    </source>
</evidence>
<dbReference type="Proteomes" id="UP000516230">
    <property type="component" value="Chromosome"/>
</dbReference>
<protein>
    <submittedName>
        <fullName evidence="2">Uncharacterized protein</fullName>
    </submittedName>
</protein>
<proteinExistence type="predicted"/>
<evidence type="ECO:0000313" key="2">
    <source>
        <dbReference type="EMBL" id="QNP65743.1"/>
    </source>
</evidence>
<organism evidence="2 3">
    <name type="scientific">Streptomyces genisteinicus</name>
    <dbReference type="NCBI Taxonomy" id="2768068"/>
    <lineage>
        <taxon>Bacteria</taxon>
        <taxon>Bacillati</taxon>
        <taxon>Actinomycetota</taxon>
        <taxon>Actinomycetes</taxon>
        <taxon>Kitasatosporales</taxon>
        <taxon>Streptomycetaceae</taxon>
        <taxon>Streptomyces</taxon>
    </lineage>
</organism>
<gene>
    <name evidence="2" type="ORF">IAG43_24280</name>
</gene>
<dbReference type="AlphaFoldDB" id="A0A7H0HYX7"/>
<keyword evidence="3" id="KW-1185">Reference proteome</keyword>
<reference evidence="2 3" key="1">
    <citation type="submission" date="2020-08" db="EMBL/GenBank/DDBJ databases">
        <title>A novel species.</title>
        <authorList>
            <person name="Gao J."/>
        </authorList>
    </citation>
    <scope>NUCLEOTIDE SEQUENCE [LARGE SCALE GENOMIC DNA]</scope>
    <source>
        <strain evidence="2 3">CRPJ-33</strain>
    </source>
</reference>
<dbReference type="EMBL" id="CP060825">
    <property type="protein sequence ID" value="QNP65743.1"/>
    <property type="molecule type" value="Genomic_DNA"/>
</dbReference>
<sequence>MSLHLLINKEGSQDVAIFTLRPILKRHEDRAAVRTVGHGADLPTDPDESGPSTFGGEGEGLAWTLASTCLQIDREPVMRRYMRAMTR</sequence>
<evidence type="ECO:0000256" key="1">
    <source>
        <dbReference type="SAM" id="MobiDB-lite"/>
    </source>
</evidence>
<accession>A0A7H0HYX7</accession>
<dbReference type="RefSeq" id="WP_187742809.1">
    <property type="nucleotide sequence ID" value="NZ_CP060825.1"/>
</dbReference>
<name>A0A7H0HYX7_9ACTN</name>